<dbReference type="Proteomes" id="UP000198662">
    <property type="component" value="Unassembled WGS sequence"/>
</dbReference>
<proteinExistence type="inferred from homology"/>
<keyword evidence="4" id="KW-1185">Reference proteome</keyword>
<dbReference type="CDD" id="cd08899">
    <property type="entry name" value="SRPBCC_CalC_Aha1-like_6"/>
    <property type="match status" value="1"/>
</dbReference>
<evidence type="ECO:0000256" key="1">
    <source>
        <dbReference type="ARBA" id="ARBA00006817"/>
    </source>
</evidence>
<sequence>MSATADPITAARMVAREIRTGEREGAATKVLVARRTYRAEQADVWDALTSPERLPRWFLPVSGDLEVGGRYQFEGNAGGLVERCEAPDSLSATWEFGGQVSWMTVNLSKGEGGTVLELVHEAVVDPEMWRQYGPGAVGIGWDGSLYGLGVYLETGTPLDAAEFEAWMTGPDGVAFARLAGGGWAQAAVDDGDDREAADAALENVVAFYTVAPPEEPQA</sequence>
<name>A0A1G9N831_9ACTN</name>
<accession>A0A1G9N831</accession>
<gene>
    <name evidence="3" type="ORF">SAMN05216298_0142</name>
</gene>
<dbReference type="InterPro" id="IPR013538">
    <property type="entry name" value="ASHA1/2-like_C"/>
</dbReference>
<organism evidence="3 4">
    <name type="scientific">Glycomyces sambucus</name>
    <dbReference type="NCBI Taxonomy" id="380244"/>
    <lineage>
        <taxon>Bacteria</taxon>
        <taxon>Bacillati</taxon>
        <taxon>Actinomycetota</taxon>
        <taxon>Actinomycetes</taxon>
        <taxon>Glycomycetales</taxon>
        <taxon>Glycomycetaceae</taxon>
        <taxon>Glycomyces</taxon>
    </lineage>
</organism>
<dbReference type="STRING" id="380244.SAMN05216298_0142"/>
<evidence type="ECO:0000259" key="2">
    <source>
        <dbReference type="Pfam" id="PF08327"/>
    </source>
</evidence>
<dbReference type="OrthoDB" id="8117292at2"/>
<dbReference type="SUPFAM" id="SSF55961">
    <property type="entry name" value="Bet v1-like"/>
    <property type="match status" value="1"/>
</dbReference>
<dbReference type="Gene3D" id="3.30.530.20">
    <property type="match status" value="1"/>
</dbReference>
<evidence type="ECO:0000313" key="3">
    <source>
        <dbReference type="EMBL" id="SDL82015.1"/>
    </source>
</evidence>
<dbReference type="RefSeq" id="WP_091054456.1">
    <property type="nucleotide sequence ID" value="NZ_FNGF01000011.1"/>
</dbReference>
<feature type="domain" description="Activator of Hsp90 ATPase homologue 1/2-like C-terminal" evidence="2">
    <location>
        <begin position="39"/>
        <end position="153"/>
    </location>
</feature>
<dbReference type="AlphaFoldDB" id="A0A1G9N831"/>
<dbReference type="InterPro" id="IPR023393">
    <property type="entry name" value="START-like_dom_sf"/>
</dbReference>
<comment type="similarity">
    <text evidence="1">Belongs to the AHA1 family.</text>
</comment>
<dbReference type="Pfam" id="PF08327">
    <property type="entry name" value="AHSA1"/>
    <property type="match status" value="1"/>
</dbReference>
<evidence type="ECO:0000313" key="4">
    <source>
        <dbReference type="Proteomes" id="UP000198662"/>
    </source>
</evidence>
<dbReference type="EMBL" id="FNGF01000011">
    <property type="protein sequence ID" value="SDL82015.1"/>
    <property type="molecule type" value="Genomic_DNA"/>
</dbReference>
<reference evidence="4" key="1">
    <citation type="submission" date="2016-10" db="EMBL/GenBank/DDBJ databases">
        <authorList>
            <person name="Varghese N."/>
            <person name="Submissions S."/>
        </authorList>
    </citation>
    <scope>NUCLEOTIDE SEQUENCE [LARGE SCALE GENOMIC DNA]</scope>
    <source>
        <strain evidence="4">CGMCC 4.3147</strain>
    </source>
</reference>
<protein>
    <submittedName>
        <fullName evidence="3">Uncharacterized conserved protein YndB, AHSA1/START domain</fullName>
    </submittedName>
</protein>